<keyword evidence="1" id="KW-0732">Signal</keyword>
<sequence>MNRLSRLLSVAMLTCGLVASVWAQKPEEGPPIPNDPVLPVKAKKTFTNLRIRRPVTIANAGDGSNRIFFAEQQGVIVSIPNDPEVEEADVFLDIEDKVHFDPKKNEEGLLGLAFHPKFKENGEFFVYYTIKKGLVSHVSRFKTLKDDPTKGDPNSEEVLLTIEEPYWNHNGGSIEFGPDGYLYIGLGDGGSGNDPHGNGQNLGTWLGSILRIDVDKKEDGKNYAIPADNPFVDTKGAKPEIYAYGLRNVWRLTFDRKTGACWVGDVGQGIWEEIDIITKGGNYGWNVREGLHPFSDQYAKKGDKYIDPIFEYHHNVGKSITSGYVYRGKKVPQLEGKFLYADYVAGKIWALEYDYETGKAGQNYRIEESANPPVVCFGETEDGEVLMSAIFGDYGSIYEFVPAE</sequence>
<dbReference type="SUPFAM" id="SSF50952">
    <property type="entry name" value="Soluble quinoprotein glucose dehydrogenase"/>
    <property type="match status" value="1"/>
</dbReference>
<dbReference type="PANTHER" id="PTHR19328:SF75">
    <property type="entry name" value="ALDOSE SUGAR DEHYDROGENASE YLII"/>
    <property type="match status" value="1"/>
</dbReference>
<dbReference type="RefSeq" id="WP_105359610.1">
    <property type="nucleotide sequence ID" value="NZ_PUIB01000028.1"/>
</dbReference>
<feature type="domain" description="Glucose/Sorbosone dehydrogenase" evidence="2">
    <location>
        <begin position="53"/>
        <end position="357"/>
    </location>
</feature>
<dbReference type="OrthoDB" id="9770043at2"/>
<organism evidence="3 4">
    <name type="scientific">Blastopirellula marina</name>
    <dbReference type="NCBI Taxonomy" id="124"/>
    <lineage>
        <taxon>Bacteria</taxon>
        <taxon>Pseudomonadati</taxon>
        <taxon>Planctomycetota</taxon>
        <taxon>Planctomycetia</taxon>
        <taxon>Pirellulales</taxon>
        <taxon>Pirellulaceae</taxon>
        <taxon>Blastopirellula</taxon>
    </lineage>
</organism>
<dbReference type="InterPro" id="IPR011042">
    <property type="entry name" value="6-blade_b-propeller_TolB-like"/>
</dbReference>
<dbReference type="Pfam" id="PF07995">
    <property type="entry name" value="GSDH"/>
    <property type="match status" value="1"/>
</dbReference>
<evidence type="ECO:0000313" key="4">
    <source>
        <dbReference type="Proteomes" id="UP000239388"/>
    </source>
</evidence>
<protein>
    <submittedName>
        <fullName evidence="3">Glucose sorbosone dehydrogenase</fullName>
    </submittedName>
</protein>
<feature type="signal peptide" evidence="1">
    <location>
        <begin position="1"/>
        <end position="23"/>
    </location>
</feature>
<feature type="chain" id="PRO_5015537128" evidence="1">
    <location>
        <begin position="24"/>
        <end position="404"/>
    </location>
</feature>
<dbReference type="Proteomes" id="UP000239388">
    <property type="component" value="Unassembled WGS sequence"/>
</dbReference>
<name>A0A2S8F4I2_9BACT</name>
<reference evidence="3 4" key="1">
    <citation type="submission" date="2018-02" db="EMBL/GenBank/DDBJ databases">
        <title>Comparative genomes isolates from brazilian mangrove.</title>
        <authorList>
            <person name="Araujo J.E."/>
            <person name="Taketani R.G."/>
            <person name="Silva M.C.P."/>
            <person name="Loureco M.V."/>
            <person name="Andreote F.D."/>
        </authorList>
    </citation>
    <scope>NUCLEOTIDE SEQUENCE [LARGE SCALE GENOMIC DNA]</scope>
    <source>
        <strain evidence="3 4">NAP PRIS-MGV</strain>
    </source>
</reference>
<dbReference type="AlphaFoldDB" id="A0A2S8F4I2"/>
<evidence type="ECO:0000256" key="1">
    <source>
        <dbReference type="SAM" id="SignalP"/>
    </source>
</evidence>
<gene>
    <name evidence="3" type="ORF">C5Y98_27845</name>
</gene>
<dbReference type="PANTHER" id="PTHR19328">
    <property type="entry name" value="HEDGEHOG-INTERACTING PROTEIN"/>
    <property type="match status" value="1"/>
</dbReference>
<comment type="caution">
    <text evidence="3">The sequence shown here is derived from an EMBL/GenBank/DDBJ whole genome shotgun (WGS) entry which is preliminary data.</text>
</comment>
<dbReference type="InterPro" id="IPR012938">
    <property type="entry name" value="Glc/Sorbosone_DH"/>
</dbReference>
<evidence type="ECO:0000259" key="2">
    <source>
        <dbReference type="Pfam" id="PF07995"/>
    </source>
</evidence>
<dbReference type="EMBL" id="PUIB01000028">
    <property type="protein sequence ID" value="PQO27069.1"/>
    <property type="molecule type" value="Genomic_DNA"/>
</dbReference>
<accession>A0A2S8F4I2</accession>
<proteinExistence type="predicted"/>
<evidence type="ECO:0000313" key="3">
    <source>
        <dbReference type="EMBL" id="PQO27069.1"/>
    </source>
</evidence>
<dbReference type="Gene3D" id="2.120.10.30">
    <property type="entry name" value="TolB, C-terminal domain"/>
    <property type="match status" value="1"/>
</dbReference>
<dbReference type="InterPro" id="IPR011041">
    <property type="entry name" value="Quinoprot_gluc/sorb_DH_b-prop"/>
</dbReference>